<dbReference type="GO" id="GO:0008967">
    <property type="term" value="F:phosphoglycolate phosphatase activity"/>
    <property type="evidence" value="ECO:0007669"/>
    <property type="project" value="TreeGrafter"/>
</dbReference>
<dbReference type="GO" id="GO:0005829">
    <property type="term" value="C:cytosol"/>
    <property type="evidence" value="ECO:0007669"/>
    <property type="project" value="TreeGrafter"/>
</dbReference>
<dbReference type="SUPFAM" id="SSF56784">
    <property type="entry name" value="HAD-like"/>
    <property type="match status" value="1"/>
</dbReference>
<dbReference type="RefSeq" id="WP_091726906.1">
    <property type="nucleotide sequence ID" value="NZ_FNQE01000004.1"/>
</dbReference>
<dbReference type="InterPro" id="IPR006439">
    <property type="entry name" value="HAD-SF_hydro_IA"/>
</dbReference>
<dbReference type="Gene3D" id="1.10.150.240">
    <property type="entry name" value="Putative phosphatase, domain 2"/>
    <property type="match status" value="1"/>
</dbReference>
<dbReference type="Gene3D" id="3.40.50.1000">
    <property type="entry name" value="HAD superfamily/HAD-like"/>
    <property type="match status" value="1"/>
</dbReference>
<organism evidence="1 2">
    <name type="scientific">Proteiniborus ethanoligenes</name>
    <dbReference type="NCBI Taxonomy" id="415015"/>
    <lineage>
        <taxon>Bacteria</taxon>
        <taxon>Bacillati</taxon>
        <taxon>Bacillota</taxon>
        <taxon>Clostridia</taxon>
        <taxon>Eubacteriales</taxon>
        <taxon>Proteiniborus</taxon>
    </lineage>
</organism>
<dbReference type="AlphaFoldDB" id="A0A1H3LNM4"/>
<dbReference type="InterPro" id="IPR023198">
    <property type="entry name" value="PGP-like_dom2"/>
</dbReference>
<dbReference type="PRINTS" id="PR00413">
    <property type="entry name" value="HADHALOGNASE"/>
</dbReference>
<reference evidence="1 2" key="1">
    <citation type="submission" date="2016-10" db="EMBL/GenBank/DDBJ databases">
        <authorList>
            <person name="de Groot N.N."/>
        </authorList>
    </citation>
    <scope>NUCLEOTIDE SEQUENCE [LARGE SCALE GENOMIC DNA]</scope>
    <source>
        <strain evidence="1 2">DSM 21650</strain>
    </source>
</reference>
<dbReference type="STRING" id="415015.SAMN05660462_00557"/>
<protein>
    <submittedName>
        <fullName evidence="1">Phosphoglycolate phosphatase</fullName>
    </submittedName>
</protein>
<dbReference type="InterPro" id="IPR023214">
    <property type="entry name" value="HAD_sf"/>
</dbReference>
<dbReference type="EMBL" id="FNQE01000004">
    <property type="protein sequence ID" value="SDY65445.1"/>
    <property type="molecule type" value="Genomic_DNA"/>
</dbReference>
<dbReference type="InterPro" id="IPR036412">
    <property type="entry name" value="HAD-like_sf"/>
</dbReference>
<accession>A0A1H3LNM4</accession>
<dbReference type="SFLD" id="SFLDS00003">
    <property type="entry name" value="Haloacid_Dehalogenase"/>
    <property type="match status" value="1"/>
</dbReference>
<dbReference type="GO" id="GO:0006281">
    <property type="term" value="P:DNA repair"/>
    <property type="evidence" value="ECO:0007669"/>
    <property type="project" value="TreeGrafter"/>
</dbReference>
<dbReference type="FunFam" id="3.40.50.1000:FF:000022">
    <property type="entry name" value="Phosphoglycolate phosphatase"/>
    <property type="match status" value="1"/>
</dbReference>
<proteinExistence type="predicted"/>
<dbReference type="InterPro" id="IPR050155">
    <property type="entry name" value="HAD-like_hydrolase_sf"/>
</dbReference>
<dbReference type="InterPro" id="IPR041492">
    <property type="entry name" value="HAD_2"/>
</dbReference>
<dbReference type="PANTHER" id="PTHR43434">
    <property type="entry name" value="PHOSPHOGLYCOLATE PHOSPHATASE"/>
    <property type="match status" value="1"/>
</dbReference>
<keyword evidence="2" id="KW-1185">Reference proteome</keyword>
<dbReference type="SFLD" id="SFLDG01135">
    <property type="entry name" value="C1.5.6:_HAD__Beta-PGM__Phospha"/>
    <property type="match status" value="1"/>
</dbReference>
<dbReference type="PANTHER" id="PTHR43434:SF1">
    <property type="entry name" value="PHOSPHOGLYCOLATE PHOSPHATASE"/>
    <property type="match status" value="1"/>
</dbReference>
<dbReference type="SFLD" id="SFLDG01129">
    <property type="entry name" value="C1.5:_HAD__Beta-PGM__Phosphata"/>
    <property type="match status" value="1"/>
</dbReference>
<sequence length="216" mass="24676">MKRYKGVIFDLDGTLLDTIEDLSDSMNIVLTKYKHPNFTKEEYMLKVGNGFRGLVLNSFPEETDEKIIDKAVEQFAEIYDSNYLNKTKPYDEIDYVLDGLNRMGIKLGVNSNKKDHYTMNLVSKFFARIPFIRVYGERAGIEKKPDPTSALEIAQAMELKPEEILYIGDSKTDILTAQNADMDSVGVLWGFRSEEELREYGASYIVSSPKEILDIV</sequence>
<gene>
    <name evidence="1" type="ORF">SAMN05660462_00557</name>
</gene>
<evidence type="ECO:0000313" key="1">
    <source>
        <dbReference type="EMBL" id="SDY65445.1"/>
    </source>
</evidence>
<dbReference type="Proteomes" id="UP000198625">
    <property type="component" value="Unassembled WGS sequence"/>
</dbReference>
<evidence type="ECO:0000313" key="2">
    <source>
        <dbReference type="Proteomes" id="UP000198625"/>
    </source>
</evidence>
<dbReference type="OrthoDB" id="9807630at2"/>
<name>A0A1H3LNM4_9FIRM</name>
<dbReference type="Pfam" id="PF13419">
    <property type="entry name" value="HAD_2"/>
    <property type="match status" value="1"/>
</dbReference>
<dbReference type="NCBIfam" id="TIGR01549">
    <property type="entry name" value="HAD-SF-IA-v1"/>
    <property type="match status" value="1"/>
</dbReference>